<dbReference type="Proteomes" id="UP000887565">
    <property type="component" value="Unplaced"/>
</dbReference>
<accession>A0A915KGK7</accession>
<reference evidence="2" key="1">
    <citation type="submission" date="2022-11" db="UniProtKB">
        <authorList>
            <consortium name="WormBaseParasite"/>
        </authorList>
    </citation>
    <scope>IDENTIFICATION</scope>
</reference>
<sequence>MIDAAVRVSLNAALQESRKTILITLKWLERMVIKEETVLIIQFNDTKYNKHTVCAGMKTRAL</sequence>
<dbReference type="WBParaSite" id="nRc.2.0.1.t37948-RA">
    <property type="protein sequence ID" value="nRc.2.0.1.t37948-RA"/>
    <property type="gene ID" value="nRc.2.0.1.g37948"/>
</dbReference>
<organism evidence="1 2">
    <name type="scientific">Romanomermis culicivorax</name>
    <name type="common">Nematode worm</name>
    <dbReference type="NCBI Taxonomy" id="13658"/>
    <lineage>
        <taxon>Eukaryota</taxon>
        <taxon>Metazoa</taxon>
        <taxon>Ecdysozoa</taxon>
        <taxon>Nematoda</taxon>
        <taxon>Enoplea</taxon>
        <taxon>Dorylaimia</taxon>
        <taxon>Mermithida</taxon>
        <taxon>Mermithoidea</taxon>
        <taxon>Mermithidae</taxon>
        <taxon>Romanomermis</taxon>
    </lineage>
</organism>
<proteinExistence type="predicted"/>
<protein>
    <submittedName>
        <fullName evidence="2">Uncharacterized protein</fullName>
    </submittedName>
</protein>
<evidence type="ECO:0000313" key="2">
    <source>
        <dbReference type="WBParaSite" id="nRc.2.0.1.t37948-RA"/>
    </source>
</evidence>
<keyword evidence="1" id="KW-1185">Reference proteome</keyword>
<dbReference type="AlphaFoldDB" id="A0A915KGK7"/>
<name>A0A915KGK7_ROMCU</name>
<evidence type="ECO:0000313" key="1">
    <source>
        <dbReference type="Proteomes" id="UP000887565"/>
    </source>
</evidence>